<dbReference type="Pfam" id="PF01928">
    <property type="entry name" value="CYTH"/>
    <property type="match status" value="1"/>
</dbReference>
<dbReference type="PANTHER" id="PTHR39339">
    <property type="entry name" value="SLR1444 PROTEIN"/>
    <property type="match status" value="1"/>
</dbReference>
<dbReference type="Gene3D" id="2.40.320.10">
    <property type="entry name" value="Hypothetical Protein Pfu-838710-001"/>
    <property type="match status" value="1"/>
</dbReference>
<dbReference type="SMART" id="SM00880">
    <property type="entry name" value="CHAD"/>
    <property type="match status" value="1"/>
</dbReference>
<dbReference type="Proteomes" id="UP000468735">
    <property type="component" value="Unassembled WGS sequence"/>
</dbReference>
<dbReference type="AlphaFoldDB" id="A0A6H9YPY6"/>
<organism evidence="3 4">
    <name type="scientific">Actinomadura rudentiformis</name>
    <dbReference type="NCBI Taxonomy" id="359158"/>
    <lineage>
        <taxon>Bacteria</taxon>
        <taxon>Bacillati</taxon>
        <taxon>Actinomycetota</taxon>
        <taxon>Actinomycetes</taxon>
        <taxon>Streptosporangiales</taxon>
        <taxon>Thermomonosporaceae</taxon>
        <taxon>Actinomadura</taxon>
    </lineage>
</organism>
<name>A0A6H9YPY6_9ACTN</name>
<sequence>MAVKHLEVERKYDAEPEFTVPDLAGLPGVTGVSAPETHHLVATYFDTDDLRLAAHGITLRRRRGGSDAGWHLKIPAGPDSKNELRAPLGRAQVVPARLASLVAAYTRGKQLSPVATLETSRTVFHLLGENGGALAEIADDAVTGRVVAGDAADQSWREIEVELAAGDAVLLKAAGKRLIKAGARKAESSSKLGRVLNGAIQRPAPAEYSGTAGDAVLGYLREQVAAVLKWDPKARLAEDDAVHQMRVATRRIRSALQSYRAILDREHTAPLREELKWLADALGEVRDLEVLRMRFTDRLEEIGESAPQSWLTEIGRQEAAAYRRLNVTLKQPRYFALLDSLEALVTDPPLTDRAGRKASKELPGLVMRMWKKLARAYDEIVSSDDPEVARHEMRKAGKRARYAADLAKPVLGKPAMETSKRAKKVQEVLGGYQDGIIAMEHLRGAHARTTDTSEAFTLGVLYGVEQCEARATIATLAETWRNTPEPSF</sequence>
<dbReference type="Pfam" id="PF05235">
    <property type="entry name" value="CHAD"/>
    <property type="match status" value="1"/>
</dbReference>
<gene>
    <name evidence="3" type="ORF">F8566_16655</name>
</gene>
<dbReference type="OrthoDB" id="9777271at2"/>
<reference evidence="3 4" key="1">
    <citation type="submission" date="2019-09" db="EMBL/GenBank/DDBJ databases">
        <title>Actinomadura physcomitrii sp. nov., a novel actinomycete isolated from moss [Physcomitrium sphaericum (Ludw) Fuernr].</title>
        <authorList>
            <person name="Zhuang X."/>
            <person name="Liu C."/>
        </authorList>
    </citation>
    <scope>NUCLEOTIDE SEQUENCE [LARGE SCALE GENOMIC DNA]</scope>
    <source>
        <strain evidence="3 4">HMC1</strain>
    </source>
</reference>
<dbReference type="SMART" id="SM01118">
    <property type="entry name" value="CYTH"/>
    <property type="match status" value="1"/>
</dbReference>
<keyword evidence="4" id="KW-1185">Reference proteome</keyword>
<dbReference type="RefSeq" id="WP_151561145.1">
    <property type="nucleotide sequence ID" value="NZ_WBMT01000007.1"/>
</dbReference>
<dbReference type="PROSITE" id="PS51707">
    <property type="entry name" value="CYTH"/>
    <property type="match status" value="1"/>
</dbReference>
<feature type="domain" description="CYTH" evidence="1">
    <location>
        <begin position="5"/>
        <end position="202"/>
    </location>
</feature>
<dbReference type="InterPro" id="IPR007899">
    <property type="entry name" value="CHAD_dom"/>
</dbReference>
<feature type="domain" description="CHAD" evidence="2">
    <location>
        <begin position="209"/>
        <end position="485"/>
    </location>
</feature>
<evidence type="ECO:0000313" key="3">
    <source>
        <dbReference type="EMBL" id="KAB2348417.1"/>
    </source>
</evidence>
<dbReference type="InterPro" id="IPR023577">
    <property type="entry name" value="CYTH_domain"/>
</dbReference>
<dbReference type="InterPro" id="IPR033469">
    <property type="entry name" value="CYTH-like_dom_sf"/>
</dbReference>
<dbReference type="PANTHER" id="PTHR39339:SF1">
    <property type="entry name" value="CHAD DOMAIN-CONTAINING PROTEIN"/>
    <property type="match status" value="1"/>
</dbReference>
<dbReference type="CDD" id="cd07374">
    <property type="entry name" value="CYTH-like_Pase"/>
    <property type="match status" value="1"/>
</dbReference>
<dbReference type="InterPro" id="IPR038186">
    <property type="entry name" value="CHAD_dom_sf"/>
</dbReference>
<proteinExistence type="predicted"/>
<dbReference type="Gene3D" id="1.40.20.10">
    <property type="entry name" value="CHAD domain"/>
    <property type="match status" value="1"/>
</dbReference>
<comment type="caution">
    <text evidence="3">The sequence shown here is derived from an EMBL/GenBank/DDBJ whole genome shotgun (WGS) entry which is preliminary data.</text>
</comment>
<dbReference type="EMBL" id="WBMT01000007">
    <property type="protein sequence ID" value="KAB2348417.1"/>
    <property type="molecule type" value="Genomic_DNA"/>
</dbReference>
<evidence type="ECO:0000259" key="1">
    <source>
        <dbReference type="PROSITE" id="PS51707"/>
    </source>
</evidence>
<accession>A0A6H9YPY6</accession>
<dbReference type="PROSITE" id="PS51708">
    <property type="entry name" value="CHAD"/>
    <property type="match status" value="1"/>
</dbReference>
<evidence type="ECO:0000259" key="2">
    <source>
        <dbReference type="PROSITE" id="PS51708"/>
    </source>
</evidence>
<evidence type="ECO:0000313" key="4">
    <source>
        <dbReference type="Proteomes" id="UP000468735"/>
    </source>
</evidence>
<dbReference type="SUPFAM" id="SSF55154">
    <property type="entry name" value="CYTH-like phosphatases"/>
    <property type="match status" value="1"/>
</dbReference>
<protein>
    <submittedName>
        <fullName evidence="3">CYTH and CHAD domain-containing protein</fullName>
    </submittedName>
</protein>